<organism evidence="2 3">
    <name type="scientific">Imshaugia aleurites</name>
    <dbReference type="NCBI Taxonomy" id="172621"/>
    <lineage>
        <taxon>Eukaryota</taxon>
        <taxon>Fungi</taxon>
        <taxon>Dikarya</taxon>
        <taxon>Ascomycota</taxon>
        <taxon>Pezizomycotina</taxon>
        <taxon>Lecanoromycetes</taxon>
        <taxon>OSLEUM clade</taxon>
        <taxon>Lecanoromycetidae</taxon>
        <taxon>Lecanorales</taxon>
        <taxon>Lecanorineae</taxon>
        <taxon>Parmeliaceae</taxon>
        <taxon>Imshaugia</taxon>
    </lineage>
</organism>
<evidence type="ECO:0000313" key="3">
    <source>
        <dbReference type="Proteomes" id="UP000664534"/>
    </source>
</evidence>
<dbReference type="Gene3D" id="3.40.50.720">
    <property type="entry name" value="NAD(P)-binding Rossmann-like Domain"/>
    <property type="match status" value="1"/>
</dbReference>
<dbReference type="InterPro" id="IPR051783">
    <property type="entry name" value="NAD(P)-dependent_oxidoreduct"/>
</dbReference>
<dbReference type="Pfam" id="PF01370">
    <property type="entry name" value="Epimerase"/>
    <property type="match status" value="1"/>
</dbReference>
<reference evidence="2" key="1">
    <citation type="submission" date="2021-03" db="EMBL/GenBank/DDBJ databases">
        <authorList>
            <person name="Tagirdzhanova G."/>
        </authorList>
    </citation>
    <scope>NUCLEOTIDE SEQUENCE</scope>
</reference>
<sequence length="297" mass="31388">MRVFVTGAAGFIGRATTQELVKNGHQVLGLARNDAHVEAVTKAGAEPHKGDLKDIESLKSGAKAADGVIHLAFIHDFQDFAGACATDRAAIEAMGEALAGTGKPLVIASGTLGLSEGTLATEDSEPERIPPLADRAMSADLIYALSKDKQVRGSVIRLPPTVHGAGDGGFIPTLSNMYRKKGSVIYVGDGSARWPAVHRHDAAVLFRLAVEKGTAGATYHAIAEQGVPMKEITTMVGKHLQLPVESQSVEEAMGTVGFFAHLISRDNPTSSEKTQKELGWHPTQPGLLADMEANYFS</sequence>
<dbReference type="InterPro" id="IPR001509">
    <property type="entry name" value="Epimerase_deHydtase"/>
</dbReference>
<proteinExistence type="predicted"/>
<accession>A0A8H3FID7</accession>
<dbReference type="Proteomes" id="UP000664534">
    <property type="component" value="Unassembled WGS sequence"/>
</dbReference>
<dbReference type="PANTHER" id="PTHR48079">
    <property type="entry name" value="PROTEIN YEEZ"/>
    <property type="match status" value="1"/>
</dbReference>
<dbReference type="EMBL" id="CAJPDT010000038">
    <property type="protein sequence ID" value="CAF9925068.1"/>
    <property type="molecule type" value="Genomic_DNA"/>
</dbReference>
<dbReference type="GO" id="GO:0004029">
    <property type="term" value="F:aldehyde dehydrogenase (NAD+) activity"/>
    <property type="evidence" value="ECO:0007669"/>
    <property type="project" value="TreeGrafter"/>
</dbReference>
<dbReference type="PANTHER" id="PTHR48079:SF9">
    <property type="entry name" value="PUTATIVE-RELATED"/>
    <property type="match status" value="1"/>
</dbReference>
<evidence type="ECO:0000259" key="1">
    <source>
        <dbReference type="Pfam" id="PF01370"/>
    </source>
</evidence>
<feature type="domain" description="NAD-dependent epimerase/dehydratase" evidence="1">
    <location>
        <begin position="3"/>
        <end position="219"/>
    </location>
</feature>
<dbReference type="SUPFAM" id="SSF51735">
    <property type="entry name" value="NAD(P)-binding Rossmann-fold domains"/>
    <property type="match status" value="1"/>
</dbReference>
<protein>
    <recommendedName>
        <fullName evidence="1">NAD-dependent epimerase/dehydratase domain-containing protein</fullName>
    </recommendedName>
</protein>
<comment type="caution">
    <text evidence="2">The sequence shown here is derived from an EMBL/GenBank/DDBJ whole genome shotgun (WGS) entry which is preliminary data.</text>
</comment>
<gene>
    <name evidence="2" type="ORF">IMSHALPRED_006367</name>
</gene>
<dbReference type="GO" id="GO:0005737">
    <property type="term" value="C:cytoplasm"/>
    <property type="evidence" value="ECO:0007669"/>
    <property type="project" value="TreeGrafter"/>
</dbReference>
<evidence type="ECO:0000313" key="2">
    <source>
        <dbReference type="EMBL" id="CAF9925068.1"/>
    </source>
</evidence>
<dbReference type="InterPro" id="IPR036291">
    <property type="entry name" value="NAD(P)-bd_dom_sf"/>
</dbReference>
<dbReference type="AlphaFoldDB" id="A0A8H3FID7"/>
<dbReference type="OrthoDB" id="10262413at2759"/>
<keyword evidence="3" id="KW-1185">Reference proteome</keyword>
<dbReference type="CDD" id="cd05262">
    <property type="entry name" value="SDR_a7"/>
    <property type="match status" value="1"/>
</dbReference>
<name>A0A8H3FID7_9LECA</name>